<dbReference type="Proteomes" id="UP000813461">
    <property type="component" value="Unassembled WGS sequence"/>
</dbReference>
<dbReference type="OrthoDB" id="10263155at2759"/>
<organism evidence="1 2">
    <name type="scientific">Paraphoma chrysanthemicola</name>
    <dbReference type="NCBI Taxonomy" id="798071"/>
    <lineage>
        <taxon>Eukaryota</taxon>
        <taxon>Fungi</taxon>
        <taxon>Dikarya</taxon>
        <taxon>Ascomycota</taxon>
        <taxon>Pezizomycotina</taxon>
        <taxon>Dothideomycetes</taxon>
        <taxon>Pleosporomycetidae</taxon>
        <taxon>Pleosporales</taxon>
        <taxon>Pleosporineae</taxon>
        <taxon>Phaeosphaeriaceae</taxon>
        <taxon>Paraphoma</taxon>
    </lineage>
</organism>
<dbReference type="PANTHER" id="PTHR37474:SF1">
    <property type="entry name" value="2'-5' RNA LIGASE FAMILY PROTEIN"/>
    <property type="match status" value="1"/>
</dbReference>
<reference evidence="1" key="1">
    <citation type="journal article" date="2021" name="Nat. Commun.">
        <title>Genetic determinants of endophytism in the Arabidopsis root mycobiome.</title>
        <authorList>
            <person name="Mesny F."/>
            <person name="Miyauchi S."/>
            <person name="Thiergart T."/>
            <person name="Pickel B."/>
            <person name="Atanasova L."/>
            <person name="Karlsson M."/>
            <person name="Huettel B."/>
            <person name="Barry K.W."/>
            <person name="Haridas S."/>
            <person name="Chen C."/>
            <person name="Bauer D."/>
            <person name="Andreopoulos W."/>
            <person name="Pangilinan J."/>
            <person name="LaButti K."/>
            <person name="Riley R."/>
            <person name="Lipzen A."/>
            <person name="Clum A."/>
            <person name="Drula E."/>
            <person name="Henrissat B."/>
            <person name="Kohler A."/>
            <person name="Grigoriev I.V."/>
            <person name="Martin F.M."/>
            <person name="Hacquard S."/>
        </authorList>
    </citation>
    <scope>NUCLEOTIDE SEQUENCE</scope>
    <source>
        <strain evidence="1">MPI-SDFR-AT-0120</strain>
    </source>
</reference>
<dbReference type="EMBL" id="JAGMVJ010000024">
    <property type="protein sequence ID" value="KAH7071713.1"/>
    <property type="molecule type" value="Genomic_DNA"/>
</dbReference>
<proteinExistence type="predicted"/>
<name>A0A8K0VSS8_9PLEO</name>
<dbReference type="Gene3D" id="3.90.1140.10">
    <property type="entry name" value="Cyclic phosphodiesterase"/>
    <property type="match status" value="1"/>
</dbReference>
<dbReference type="GO" id="GO:0016874">
    <property type="term" value="F:ligase activity"/>
    <property type="evidence" value="ECO:0007669"/>
    <property type="project" value="UniProtKB-KW"/>
</dbReference>
<protein>
    <submittedName>
        <fullName evidence="1">2'-5' RNA ligase superfamily-domain-containing protein</fullName>
    </submittedName>
</protein>
<gene>
    <name evidence="1" type="ORF">FB567DRAFT_564512</name>
</gene>
<dbReference type="Pfam" id="PF13563">
    <property type="entry name" value="2_5_RNA_ligase2"/>
    <property type="match status" value="1"/>
</dbReference>
<keyword evidence="1" id="KW-0436">Ligase</keyword>
<comment type="caution">
    <text evidence="1">The sequence shown here is derived from an EMBL/GenBank/DDBJ whole genome shotgun (WGS) entry which is preliminary data.</text>
</comment>
<keyword evidence="2" id="KW-1185">Reference proteome</keyword>
<dbReference type="SUPFAM" id="SSF55144">
    <property type="entry name" value="LigT-like"/>
    <property type="match status" value="1"/>
</dbReference>
<dbReference type="PANTHER" id="PTHR37474">
    <property type="entry name" value="RNA LIGASE/CYCLIC NUCLEOTIDE PHOSPHODIESTERASE"/>
    <property type="match status" value="1"/>
</dbReference>
<evidence type="ECO:0000313" key="1">
    <source>
        <dbReference type="EMBL" id="KAH7071713.1"/>
    </source>
</evidence>
<dbReference type="AlphaFoldDB" id="A0A8K0VSS8"/>
<accession>A0A8K0VSS8</accession>
<sequence>MARQLPAHLSYKSALALLPPAHLTAPIEAVRKVHDRHFERWPPHINLLYPFLASPSTTTEQGDRAQLKEEIRARIQHVVKSIQPFHISMHADSAGVFSHGKKSKTVWLGPSTQSIQLLQSALQTEFAECDADQRPFKPHLSVGQAHSDKGATAVAEAIKNSVTEHLTHHDEVDAVALDWHVDKVFVIERKGYHGRFEVVDSIELGRDQQ</sequence>
<evidence type="ECO:0000313" key="2">
    <source>
        <dbReference type="Proteomes" id="UP000813461"/>
    </source>
</evidence>
<dbReference type="InterPro" id="IPR009097">
    <property type="entry name" value="Cyclic_Pdiesterase"/>
</dbReference>